<accession>A0A1X6P8C7</accession>
<evidence type="ECO:0000313" key="3">
    <source>
        <dbReference type="Proteomes" id="UP000218209"/>
    </source>
</evidence>
<dbReference type="SUPFAM" id="SSF52540">
    <property type="entry name" value="P-loop containing nucleoside triphosphate hydrolases"/>
    <property type="match status" value="1"/>
</dbReference>
<feature type="compositionally biased region" description="Gly residues" evidence="1">
    <location>
        <begin position="93"/>
        <end position="111"/>
    </location>
</feature>
<feature type="compositionally biased region" description="Pro residues" evidence="1">
    <location>
        <begin position="40"/>
        <end position="49"/>
    </location>
</feature>
<sequence length="740" mass="75149">MVRSRLDYFVVETPFACGGGRVSPPPESALLAEQTRHASPLPPGVPPAPAATAAGAPPPPPASTLAAARGCHGRPRTARPAPPARAAASRGPRCGGGGRCGGAPPGGGAAPGGAPTDPRRGAADGGCRRSGCRHRSRRAAAAAAAAAPGGGSKRPLPPGGGWVTAGGRRGARRGPSAAPRPVPRRPVKTPPTRGVRATRRGRRVVATDKRGRRSPARLPPRHPVSARRWAAADAALAGRRCVASPSPPPPPPATERPAQRRPPRRVAPPPAAADRCSGRRPPPSPPPPPPRRRAMPRSPDAPGHDLRLYYGLALLLLCVTATGWSRADTADRCAAAASSAASAAAATTAAAGRLAAARAAVASLDGAAAVAAAVADVRSTGGGRRAAAAAAAATAAARRLPPCAAGGRAASFLLLFMGHSGSTAVLSEIVQHSAVVGAAAGPEPIDHFEYAANTSLALAFTRRFLADGIAAGKVPGFKLRPTHVAADPAGFRAVVRDFGVRLIWNSRANLLKQAVGEYRYRYLRDESVVEGLRDGQTLAAKCGGTAGGCAVNVTDMPYFHSVLRDLVRNDRHVEEAVVALGVDGCVLPLPYEEYLHGRVGAMRRVYGFLGLPVEDHPPSRQKATHDSLCESVANVDALCAAYYPCRDLRWMLDDWRNGCGCGASAAAAAAAAAAGGGGMAPPGGRIATWSGTCRALTRPPGRGAGGGRGGEGGGGGLSRDPRLVGVGAAPGWGVRPPRCG</sequence>
<evidence type="ECO:0000256" key="1">
    <source>
        <dbReference type="SAM" id="MobiDB-lite"/>
    </source>
</evidence>
<protein>
    <submittedName>
        <fullName evidence="2">Uncharacterized protein</fullName>
    </submittedName>
</protein>
<reference evidence="2 3" key="1">
    <citation type="submission" date="2017-03" db="EMBL/GenBank/DDBJ databases">
        <title>WGS assembly of Porphyra umbilicalis.</title>
        <authorList>
            <person name="Brawley S.H."/>
            <person name="Blouin N.A."/>
            <person name="Ficko-Blean E."/>
            <person name="Wheeler G.L."/>
            <person name="Lohr M."/>
            <person name="Goodson H.V."/>
            <person name="Jenkins J.W."/>
            <person name="Blaby-Haas C.E."/>
            <person name="Helliwell K.E."/>
            <person name="Chan C."/>
            <person name="Marriage T."/>
            <person name="Bhattacharya D."/>
            <person name="Klein A.S."/>
            <person name="Badis Y."/>
            <person name="Brodie J."/>
            <person name="Cao Y."/>
            <person name="Collen J."/>
            <person name="Dittami S.M."/>
            <person name="Gachon C.M."/>
            <person name="Green B.R."/>
            <person name="Karpowicz S."/>
            <person name="Kim J.W."/>
            <person name="Kudahl U."/>
            <person name="Lin S."/>
            <person name="Michel G."/>
            <person name="Mittag M."/>
            <person name="Olson B.J."/>
            <person name="Pangilinan J."/>
            <person name="Peng Y."/>
            <person name="Qiu H."/>
            <person name="Shu S."/>
            <person name="Singer J.T."/>
            <person name="Smith A.G."/>
            <person name="Sprecher B.N."/>
            <person name="Wagner V."/>
            <person name="Wang W."/>
            <person name="Wang Z.-Y."/>
            <person name="Yan J."/>
            <person name="Yarish C."/>
            <person name="Zoeuner-Riek S."/>
            <person name="Zhuang Y."/>
            <person name="Zou Y."/>
            <person name="Lindquist E.A."/>
            <person name="Grimwood J."/>
            <person name="Barry K."/>
            <person name="Rokhsar D.S."/>
            <person name="Schmutz J."/>
            <person name="Stiller J.W."/>
            <person name="Grossman A.R."/>
            <person name="Prochnik S.E."/>
        </authorList>
    </citation>
    <scope>NUCLEOTIDE SEQUENCE [LARGE SCALE GENOMIC DNA]</scope>
    <source>
        <strain evidence="2">4086291</strain>
    </source>
</reference>
<feature type="region of interest" description="Disordered" evidence="1">
    <location>
        <begin position="698"/>
        <end position="740"/>
    </location>
</feature>
<organism evidence="2 3">
    <name type="scientific">Porphyra umbilicalis</name>
    <name type="common">Purple laver</name>
    <name type="synonym">Red alga</name>
    <dbReference type="NCBI Taxonomy" id="2786"/>
    <lineage>
        <taxon>Eukaryota</taxon>
        <taxon>Rhodophyta</taxon>
        <taxon>Bangiophyceae</taxon>
        <taxon>Bangiales</taxon>
        <taxon>Bangiaceae</taxon>
        <taxon>Porphyra</taxon>
    </lineage>
</organism>
<dbReference type="OrthoDB" id="3936at2759"/>
<dbReference type="AlphaFoldDB" id="A0A1X6P8C7"/>
<feature type="compositionally biased region" description="Pro residues" evidence="1">
    <location>
        <begin position="280"/>
        <end position="289"/>
    </location>
</feature>
<dbReference type="InterPro" id="IPR027417">
    <property type="entry name" value="P-loop_NTPase"/>
</dbReference>
<dbReference type="Proteomes" id="UP000218209">
    <property type="component" value="Unassembled WGS sequence"/>
</dbReference>
<dbReference type="Gene3D" id="3.40.50.300">
    <property type="entry name" value="P-loop containing nucleotide triphosphate hydrolases"/>
    <property type="match status" value="1"/>
</dbReference>
<keyword evidence="3" id="KW-1185">Reference proteome</keyword>
<gene>
    <name evidence="2" type="ORF">BU14_0165s0015</name>
</gene>
<feature type="compositionally biased region" description="Low complexity" evidence="1">
    <location>
        <begin position="226"/>
        <end position="244"/>
    </location>
</feature>
<feature type="region of interest" description="Disordered" evidence="1">
    <location>
        <begin position="18"/>
        <end position="301"/>
    </location>
</feature>
<feature type="compositionally biased region" description="Gly residues" evidence="1">
    <location>
        <begin position="702"/>
        <end position="717"/>
    </location>
</feature>
<proteinExistence type="predicted"/>
<feature type="compositionally biased region" description="Pro residues" evidence="1">
    <location>
        <begin position="245"/>
        <end position="254"/>
    </location>
</feature>
<dbReference type="EMBL" id="KV918848">
    <property type="protein sequence ID" value="OSX77020.1"/>
    <property type="molecule type" value="Genomic_DNA"/>
</dbReference>
<name>A0A1X6P8C7_PORUM</name>
<evidence type="ECO:0000313" key="2">
    <source>
        <dbReference type="EMBL" id="OSX77020.1"/>
    </source>
</evidence>
<feature type="compositionally biased region" description="Gly residues" evidence="1">
    <location>
        <begin position="159"/>
        <end position="168"/>
    </location>
</feature>